<evidence type="ECO:0000256" key="1">
    <source>
        <dbReference type="SAM" id="MobiDB-lite"/>
    </source>
</evidence>
<keyword evidence="3" id="KW-1185">Reference proteome</keyword>
<feature type="compositionally biased region" description="Low complexity" evidence="1">
    <location>
        <begin position="66"/>
        <end position="81"/>
    </location>
</feature>
<organism evidence="2 3">
    <name type="scientific">Daphnia magna</name>
    <dbReference type="NCBI Taxonomy" id="35525"/>
    <lineage>
        <taxon>Eukaryota</taxon>
        <taxon>Metazoa</taxon>
        <taxon>Ecdysozoa</taxon>
        <taxon>Arthropoda</taxon>
        <taxon>Crustacea</taxon>
        <taxon>Branchiopoda</taxon>
        <taxon>Diplostraca</taxon>
        <taxon>Cladocera</taxon>
        <taxon>Anomopoda</taxon>
        <taxon>Daphniidae</taxon>
        <taxon>Daphnia</taxon>
    </lineage>
</organism>
<comment type="caution">
    <text evidence="2">The sequence shown here is derived from an EMBL/GenBank/DDBJ whole genome shotgun (WGS) entry which is preliminary data.</text>
</comment>
<name>A0A162D2L1_9CRUS</name>
<dbReference type="Proteomes" id="UP000076858">
    <property type="component" value="Unassembled WGS sequence"/>
</dbReference>
<evidence type="ECO:0000313" key="3">
    <source>
        <dbReference type="Proteomes" id="UP000076858"/>
    </source>
</evidence>
<proteinExistence type="predicted"/>
<protein>
    <submittedName>
        <fullName evidence="2">Uncharacterized protein</fullName>
    </submittedName>
</protein>
<reference evidence="2 3" key="1">
    <citation type="submission" date="2016-03" db="EMBL/GenBank/DDBJ databases">
        <title>EvidentialGene: Evidence-directed Construction of Genes on Genomes.</title>
        <authorList>
            <person name="Gilbert D.G."/>
            <person name="Choi J.-H."/>
            <person name="Mockaitis K."/>
            <person name="Colbourne J."/>
            <person name="Pfrender M."/>
        </authorList>
    </citation>
    <scope>NUCLEOTIDE SEQUENCE [LARGE SCALE GENOMIC DNA]</scope>
    <source>
        <strain evidence="2 3">Xinb3</strain>
        <tissue evidence="2">Complete organism</tissue>
    </source>
</reference>
<accession>A0A162D2L1</accession>
<dbReference type="EMBL" id="LRGB01019747">
    <property type="protein sequence ID" value="KZR97874.1"/>
    <property type="molecule type" value="Genomic_DNA"/>
</dbReference>
<evidence type="ECO:0000313" key="2">
    <source>
        <dbReference type="EMBL" id="KZR97874.1"/>
    </source>
</evidence>
<gene>
    <name evidence="2" type="ORF">APZ42_007015</name>
</gene>
<dbReference type="AlphaFoldDB" id="A0A162D2L1"/>
<feature type="region of interest" description="Disordered" evidence="1">
    <location>
        <begin position="56"/>
        <end position="89"/>
    </location>
</feature>
<sequence length="89" mass="9817">MDPTYYVFPSRPVNVWGVWNLIWAAIPTGLRGATTPATTEFLAALLRSNRALTTEDLRQKASKSHSNPPSMLSESELSSPSATLQFLPR</sequence>